<name>A0A7W7M8M4_9ACTN</name>
<dbReference type="EMBL" id="JACHNB010000001">
    <property type="protein sequence ID" value="MBB4740955.1"/>
    <property type="molecule type" value="Genomic_DNA"/>
</dbReference>
<dbReference type="AlphaFoldDB" id="A0A7W7M8M4"/>
<evidence type="ECO:0000313" key="2">
    <source>
        <dbReference type="Proteomes" id="UP000546162"/>
    </source>
</evidence>
<sequence length="81" mass="9276">MPFIREIRTAIVNRIAERRAHRQLSTELAAFRTAAERTELDLMLGRHTAEETREIEAILARQDAQRRYQATVQSGVGGFHS</sequence>
<organism evidence="1 2">
    <name type="scientific">Actinoplanes octamycinicus</name>
    <dbReference type="NCBI Taxonomy" id="135948"/>
    <lineage>
        <taxon>Bacteria</taxon>
        <taxon>Bacillati</taxon>
        <taxon>Actinomycetota</taxon>
        <taxon>Actinomycetes</taxon>
        <taxon>Micromonosporales</taxon>
        <taxon>Micromonosporaceae</taxon>
        <taxon>Actinoplanes</taxon>
    </lineage>
</organism>
<keyword evidence="2" id="KW-1185">Reference proteome</keyword>
<protein>
    <submittedName>
        <fullName evidence="1">Uncharacterized protein</fullName>
    </submittedName>
</protein>
<comment type="caution">
    <text evidence="1">The sequence shown here is derived from an EMBL/GenBank/DDBJ whole genome shotgun (WGS) entry which is preliminary data.</text>
</comment>
<reference evidence="1 2" key="1">
    <citation type="submission" date="2020-08" db="EMBL/GenBank/DDBJ databases">
        <title>Sequencing the genomes of 1000 actinobacteria strains.</title>
        <authorList>
            <person name="Klenk H.-P."/>
        </authorList>
    </citation>
    <scope>NUCLEOTIDE SEQUENCE [LARGE SCALE GENOMIC DNA]</scope>
    <source>
        <strain evidence="1 2">DSM 45809</strain>
    </source>
</reference>
<proteinExistence type="predicted"/>
<dbReference type="RefSeq" id="WP_185041496.1">
    <property type="nucleotide sequence ID" value="NZ_BAABFG010000005.1"/>
</dbReference>
<accession>A0A7W7M8M4</accession>
<gene>
    <name evidence="1" type="ORF">BJY16_004414</name>
</gene>
<evidence type="ECO:0000313" key="1">
    <source>
        <dbReference type="EMBL" id="MBB4740955.1"/>
    </source>
</evidence>
<dbReference type="Proteomes" id="UP000546162">
    <property type="component" value="Unassembled WGS sequence"/>
</dbReference>